<dbReference type="GO" id="GO:0042796">
    <property type="term" value="P:snRNA transcription by RNA polymerase III"/>
    <property type="evidence" value="ECO:0007669"/>
    <property type="project" value="TreeGrafter"/>
</dbReference>
<feature type="domain" description="Myb-like" evidence="6">
    <location>
        <begin position="332"/>
        <end position="388"/>
    </location>
</feature>
<dbReference type="Pfam" id="PF13921">
    <property type="entry name" value="Myb_DNA-bind_6"/>
    <property type="match status" value="2"/>
</dbReference>
<evidence type="ECO:0000313" key="8">
    <source>
        <dbReference type="EMBL" id="CBJ31407.1"/>
    </source>
</evidence>
<evidence type="ECO:0000256" key="2">
    <source>
        <dbReference type="ARBA" id="ARBA00023125"/>
    </source>
</evidence>
<dbReference type="InterPro" id="IPR001005">
    <property type="entry name" value="SANT/Myb"/>
</dbReference>
<feature type="region of interest" description="Disordered" evidence="5">
    <location>
        <begin position="216"/>
        <end position="242"/>
    </location>
</feature>
<dbReference type="PANTHER" id="PTHR46621:SF1">
    <property type="entry name" value="SNRNA-ACTIVATING PROTEIN COMPLEX SUBUNIT 4"/>
    <property type="match status" value="1"/>
</dbReference>
<dbReference type="Pfam" id="PF00249">
    <property type="entry name" value="Myb_DNA-binding"/>
    <property type="match status" value="1"/>
</dbReference>
<dbReference type="PANTHER" id="PTHR46621">
    <property type="entry name" value="SNRNA-ACTIVATING PROTEIN COMPLEX SUBUNIT 4"/>
    <property type="match status" value="1"/>
</dbReference>
<organism evidence="8 9">
    <name type="scientific">Ectocarpus siliculosus</name>
    <name type="common">Brown alga</name>
    <name type="synonym">Conferva siliculosa</name>
    <dbReference type="NCBI Taxonomy" id="2880"/>
    <lineage>
        <taxon>Eukaryota</taxon>
        <taxon>Sar</taxon>
        <taxon>Stramenopiles</taxon>
        <taxon>Ochrophyta</taxon>
        <taxon>PX clade</taxon>
        <taxon>Phaeophyceae</taxon>
        <taxon>Ectocarpales</taxon>
        <taxon>Ectocarpaceae</taxon>
        <taxon>Ectocarpus</taxon>
    </lineage>
</organism>
<proteinExistence type="predicted"/>
<keyword evidence="3" id="KW-0804">Transcription</keyword>
<sequence>MNPLPNQDTPSSPRPTNSNDVAPASGEEDGDLFGSAEDLSLSSVGGEDVPSWALDLDLTADIDAAKAREKAKNETCKPAASRTSGTGGRSTGHARSQDTKPISMHKRRFSSVEDIELGRAIAEQTGELKGQVWKKIALSLPGRSARQCRDRWFNYLDPNLETTPWSTQEFRLLYLAQDGGFIAVQQESLGELGQESTKQREAEIANPGRVRVKMPSKEKLVPSSNSGGGTSTMDHGGAFSGNLEGLSSTRDLHSSQTRVILVVWTKEEDAILAKLVKANSEKNWAQIAADLSGALLTSHQQREAEGQSSGRTDVFATRTGRQCFERWTTHLAAGVRKHPWMESEDHKLRQAVRNAPKKVSTDGFWREVAETIASRTARECQHRWLSIRQVPWTDREREIIFHAQKHLGSCWNDISKYFVDRTPNEVETTFCTCDDFKKWQESNRVVVSENFSAQFMNRLNDPLPETAGSTKSMKSIVPSANNCLDAVLYDRFVRQQHDGDV</sequence>
<dbReference type="Gene3D" id="1.10.10.60">
    <property type="entry name" value="Homeodomain-like"/>
    <property type="match status" value="4"/>
</dbReference>
<reference evidence="8 9" key="1">
    <citation type="journal article" date="2010" name="Nature">
        <title>The Ectocarpus genome and the independent evolution of multicellularity in brown algae.</title>
        <authorList>
            <person name="Cock J.M."/>
            <person name="Sterck L."/>
            <person name="Rouze P."/>
            <person name="Scornet D."/>
            <person name="Allen A.E."/>
            <person name="Amoutzias G."/>
            <person name="Anthouard V."/>
            <person name="Artiguenave F."/>
            <person name="Aury J.M."/>
            <person name="Badger J.H."/>
            <person name="Beszteri B."/>
            <person name="Billiau K."/>
            <person name="Bonnet E."/>
            <person name="Bothwell J.H."/>
            <person name="Bowler C."/>
            <person name="Boyen C."/>
            <person name="Brownlee C."/>
            <person name="Carrano C.J."/>
            <person name="Charrier B."/>
            <person name="Cho G.Y."/>
            <person name="Coelho S.M."/>
            <person name="Collen J."/>
            <person name="Corre E."/>
            <person name="Da Silva C."/>
            <person name="Delage L."/>
            <person name="Delaroque N."/>
            <person name="Dittami S.M."/>
            <person name="Doulbeau S."/>
            <person name="Elias M."/>
            <person name="Farnham G."/>
            <person name="Gachon C.M."/>
            <person name="Gschloessl B."/>
            <person name="Heesch S."/>
            <person name="Jabbari K."/>
            <person name="Jubin C."/>
            <person name="Kawai H."/>
            <person name="Kimura K."/>
            <person name="Kloareg B."/>
            <person name="Kupper F.C."/>
            <person name="Lang D."/>
            <person name="Le Bail A."/>
            <person name="Leblanc C."/>
            <person name="Lerouge P."/>
            <person name="Lohr M."/>
            <person name="Lopez P.J."/>
            <person name="Martens C."/>
            <person name="Maumus F."/>
            <person name="Michel G."/>
            <person name="Miranda-Saavedra D."/>
            <person name="Morales J."/>
            <person name="Moreau H."/>
            <person name="Motomura T."/>
            <person name="Nagasato C."/>
            <person name="Napoli C.A."/>
            <person name="Nelson D.R."/>
            <person name="Nyvall-Collen P."/>
            <person name="Peters A.F."/>
            <person name="Pommier C."/>
            <person name="Potin P."/>
            <person name="Poulain J."/>
            <person name="Quesneville H."/>
            <person name="Read B."/>
            <person name="Rensing S.A."/>
            <person name="Ritter A."/>
            <person name="Rousvoal S."/>
            <person name="Samanta M."/>
            <person name="Samson G."/>
            <person name="Schroeder D.C."/>
            <person name="Segurens B."/>
            <person name="Strittmatter M."/>
            <person name="Tonon T."/>
            <person name="Tregear J.W."/>
            <person name="Valentin K."/>
            <person name="von Dassow P."/>
            <person name="Yamagishi T."/>
            <person name="Van de Peer Y."/>
            <person name="Wincker P."/>
        </authorList>
    </citation>
    <scope>NUCLEOTIDE SEQUENCE [LARGE SCALE GENOMIC DNA]</scope>
    <source>
        <strain evidence="9">Ec32 / CCAP1310/4</strain>
    </source>
</reference>
<dbReference type="SMART" id="SM00717">
    <property type="entry name" value="SANT"/>
    <property type="match status" value="4"/>
</dbReference>
<accession>D7FTL6</accession>
<dbReference type="InterPro" id="IPR009057">
    <property type="entry name" value="Homeodomain-like_sf"/>
</dbReference>
<evidence type="ECO:0000259" key="6">
    <source>
        <dbReference type="PROSITE" id="PS50090"/>
    </source>
</evidence>
<evidence type="ECO:0000256" key="3">
    <source>
        <dbReference type="ARBA" id="ARBA00023163"/>
    </source>
</evidence>
<dbReference type="GO" id="GO:0042795">
    <property type="term" value="P:snRNA transcription by RNA polymerase II"/>
    <property type="evidence" value="ECO:0007669"/>
    <property type="project" value="TreeGrafter"/>
</dbReference>
<feature type="region of interest" description="Disordered" evidence="5">
    <location>
        <begin position="69"/>
        <end position="101"/>
    </location>
</feature>
<dbReference type="GO" id="GO:0000978">
    <property type="term" value="F:RNA polymerase II cis-regulatory region sequence-specific DNA binding"/>
    <property type="evidence" value="ECO:0007669"/>
    <property type="project" value="TreeGrafter"/>
</dbReference>
<dbReference type="STRING" id="2880.D7FTL6"/>
<protein>
    <submittedName>
        <fullName evidence="8">Myb protein</fullName>
    </submittedName>
</protein>
<evidence type="ECO:0000259" key="7">
    <source>
        <dbReference type="PROSITE" id="PS51294"/>
    </source>
</evidence>
<dbReference type="InParanoid" id="D7FTL6"/>
<dbReference type="PROSITE" id="PS51294">
    <property type="entry name" value="HTH_MYB"/>
    <property type="match status" value="2"/>
</dbReference>
<dbReference type="CDD" id="cd00167">
    <property type="entry name" value="SANT"/>
    <property type="match status" value="4"/>
</dbReference>
<dbReference type="eggNOG" id="KOG0048">
    <property type="taxonomic scope" value="Eukaryota"/>
</dbReference>
<dbReference type="AlphaFoldDB" id="D7FTL6"/>
<dbReference type="InterPro" id="IPR051575">
    <property type="entry name" value="Myb-like_DNA-bd"/>
</dbReference>
<evidence type="ECO:0000256" key="5">
    <source>
        <dbReference type="SAM" id="MobiDB-lite"/>
    </source>
</evidence>
<evidence type="ECO:0000256" key="1">
    <source>
        <dbReference type="ARBA" id="ARBA00023015"/>
    </source>
</evidence>
<gene>
    <name evidence="8" type="ORF">Esi_0252_0011</name>
</gene>
<keyword evidence="2" id="KW-0238">DNA-binding</keyword>
<dbReference type="SUPFAM" id="SSF46689">
    <property type="entry name" value="Homeodomain-like"/>
    <property type="match status" value="3"/>
</dbReference>
<feature type="domain" description="HTH myb-type" evidence="7">
    <location>
        <begin position="264"/>
        <end position="335"/>
    </location>
</feature>
<keyword evidence="4" id="KW-0539">Nucleus</keyword>
<feature type="domain" description="HTH myb-type" evidence="7">
    <location>
        <begin position="133"/>
        <end position="160"/>
    </location>
</feature>
<feature type="domain" description="Myb-like" evidence="6">
    <location>
        <begin position="101"/>
        <end position="156"/>
    </location>
</feature>
<keyword evidence="1" id="KW-0805">Transcription regulation</keyword>
<evidence type="ECO:0000313" key="9">
    <source>
        <dbReference type="Proteomes" id="UP000002630"/>
    </source>
</evidence>
<keyword evidence="9" id="KW-1185">Reference proteome</keyword>
<dbReference type="OrthoDB" id="2143914at2759"/>
<dbReference type="Proteomes" id="UP000002630">
    <property type="component" value="Linkage Group LG16"/>
</dbReference>
<name>D7FTL6_ECTSI</name>
<dbReference type="EMBL" id="FN649741">
    <property type="protein sequence ID" value="CBJ31407.1"/>
    <property type="molecule type" value="Genomic_DNA"/>
</dbReference>
<feature type="domain" description="Myb-like" evidence="6">
    <location>
        <begin position="264"/>
        <end position="331"/>
    </location>
</feature>
<dbReference type="InterPro" id="IPR017930">
    <property type="entry name" value="Myb_dom"/>
</dbReference>
<dbReference type="PROSITE" id="PS50090">
    <property type="entry name" value="MYB_LIKE"/>
    <property type="match status" value="3"/>
</dbReference>
<feature type="region of interest" description="Disordered" evidence="5">
    <location>
        <begin position="1"/>
        <end position="46"/>
    </location>
</feature>
<dbReference type="EMBL" id="FN648434">
    <property type="protein sequence ID" value="CBJ31407.1"/>
    <property type="molecule type" value="Genomic_DNA"/>
</dbReference>
<feature type="compositionally biased region" description="Polar residues" evidence="5">
    <location>
        <begin position="1"/>
        <end position="20"/>
    </location>
</feature>
<dbReference type="GO" id="GO:0019185">
    <property type="term" value="C:snRNA-activating protein complex"/>
    <property type="evidence" value="ECO:0007669"/>
    <property type="project" value="TreeGrafter"/>
</dbReference>
<dbReference type="GO" id="GO:0001006">
    <property type="term" value="F:RNA polymerase III type 3 promoter sequence-specific DNA binding"/>
    <property type="evidence" value="ECO:0007669"/>
    <property type="project" value="TreeGrafter"/>
</dbReference>
<evidence type="ECO:0000256" key="4">
    <source>
        <dbReference type="ARBA" id="ARBA00023242"/>
    </source>
</evidence>